<keyword evidence="1" id="KW-0812">Transmembrane</keyword>
<dbReference type="EMBL" id="FNXY01000002">
    <property type="protein sequence ID" value="SEI58442.1"/>
    <property type="molecule type" value="Genomic_DNA"/>
</dbReference>
<sequence length="54" mass="6037">MNKVIEFLIKGIIALIWLGATVITSILLSPFLLVGWLSGVVLKQEQKKDNIQED</sequence>
<accession>A0A1H6S4V2</accession>
<evidence type="ECO:0000313" key="3">
    <source>
        <dbReference type="Proteomes" id="UP000199532"/>
    </source>
</evidence>
<keyword evidence="1" id="KW-1133">Transmembrane helix</keyword>
<dbReference type="RefSeq" id="WP_177196973.1">
    <property type="nucleotide sequence ID" value="NZ_FNXY01000002.1"/>
</dbReference>
<protein>
    <submittedName>
        <fullName evidence="2">Uncharacterized protein</fullName>
    </submittedName>
</protein>
<keyword evidence="1" id="KW-0472">Membrane</keyword>
<dbReference type="AlphaFoldDB" id="A0A1H6S4V2"/>
<evidence type="ECO:0000313" key="2">
    <source>
        <dbReference type="EMBL" id="SEI58442.1"/>
    </source>
</evidence>
<evidence type="ECO:0000256" key="1">
    <source>
        <dbReference type="SAM" id="Phobius"/>
    </source>
</evidence>
<feature type="transmembrane region" description="Helical" evidence="1">
    <location>
        <begin position="12"/>
        <end position="37"/>
    </location>
</feature>
<keyword evidence="3" id="KW-1185">Reference proteome</keyword>
<proteinExistence type="predicted"/>
<reference evidence="2 3" key="1">
    <citation type="submission" date="2016-10" db="EMBL/GenBank/DDBJ databases">
        <authorList>
            <person name="de Groot N.N."/>
        </authorList>
    </citation>
    <scope>NUCLEOTIDE SEQUENCE [LARGE SCALE GENOMIC DNA]</scope>
    <source>
        <strain evidence="2 3">DSM 19938</strain>
    </source>
</reference>
<name>A0A1H6S4V2_9BACT</name>
<gene>
    <name evidence="2" type="ORF">SAMN04487995_1489</name>
</gene>
<dbReference type="Proteomes" id="UP000199532">
    <property type="component" value="Unassembled WGS sequence"/>
</dbReference>
<organism evidence="2 3">
    <name type="scientific">Dyadobacter koreensis</name>
    <dbReference type="NCBI Taxonomy" id="408657"/>
    <lineage>
        <taxon>Bacteria</taxon>
        <taxon>Pseudomonadati</taxon>
        <taxon>Bacteroidota</taxon>
        <taxon>Cytophagia</taxon>
        <taxon>Cytophagales</taxon>
        <taxon>Spirosomataceae</taxon>
        <taxon>Dyadobacter</taxon>
    </lineage>
</organism>